<protein>
    <recommendedName>
        <fullName evidence="3">Dipeptidylpeptidase IV N-terminal domain-containing protein</fullName>
    </recommendedName>
</protein>
<dbReference type="InterPro" id="IPR011042">
    <property type="entry name" value="6-blade_b-propeller_TolB-like"/>
</dbReference>
<gene>
    <name evidence="2" type="ORF">S12H4_19572</name>
</gene>
<dbReference type="SUPFAM" id="SSF69304">
    <property type="entry name" value="Tricorn protease N-terminal domain"/>
    <property type="match status" value="1"/>
</dbReference>
<dbReference type="AlphaFoldDB" id="X1TX97"/>
<reference evidence="2" key="1">
    <citation type="journal article" date="2014" name="Front. Microbiol.">
        <title>High frequency of phylogenetically diverse reductive dehalogenase-homologous genes in deep subseafloor sedimentary metagenomes.</title>
        <authorList>
            <person name="Kawai M."/>
            <person name="Futagami T."/>
            <person name="Toyoda A."/>
            <person name="Takaki Y."/>
            <person name="Nishi S."/>
            <person name="Hori S."/>
            <person name="Arai W."/>
            <person name="Tsubouchi T."/>
            <person name="Morono Y."/>
            <person name="Uchiyama I."/>
            <person name="Ito T."/>
            <person name="Fujiyama A."/>
            <person name="Inagaki F."/>
            <person name="Takami H."/>
        </authorList>
    </citation>
    <scope>NUCLEOTIDE SEQUENCE</scope>
    <source>
        <strain evidence="2">Expedition CK06-06</strain>
    </source>
</reference>
<feature type="transmembrane region" description="Helical" evidence="1">
    <location>
        <begin position="12"/>
        <end position="32"/>
    </location>
</feature>
<dbReference type="InterPro" id="IPR011659">
    <property type="entry name" value="WD40"/>
</dbReference>
<keyword evidence="1" id="KW-1133">Transmembrane helix</keyword>
<keyword evidence="1" id="KW-0472">Membrane</keyword>
<evidence type="ECO:0000256" key="1">
    <source>
        <dbReference type="SAM" id="Phobius"/>
    </source>
</evidence>
<dbReference type="Pfam" id="PF07676">
    <property type="entry name" value="PD40"/>
    <property type="match status" value="1"/>
</dbReference>
<proteinExistence type="predicted"/>
<accession>X1TX97</accession>
<comment type="caution">
    <text evidence="2">The sequence shown here is derived from an EMBL/GenBank/DDBJ whole genome shotgun (WGS) entry which is preliminary data.</text>
</comment>
<dbReference type="EMBL" id="BARW01009802">
    <property type="protein sequence ID" value="GAI84664.1"/>
    <property type="molecule type" value="Genomic_DNA"/>
</dbReference>
<organism evidence="2">
    <name type="scientific">marine sediment metagenome</name>
    <dbReference type="NCBI Taxonomy" id="412755"/>
    <lineage>
        <taxon>unclassified sequences</taxon>
        <taxon>metagenomes</taxon>
        <taxon>ecological metagenomes</taxon>
    </lineage>
</organism>
<evidence type="ECO:0000313" key="2">
    <source>
        <dbReference type="EMBL" id="GAI84664.1"/>
    </source>
</evidence>
<keyword evidence="1" id="KW-0812">Transmembrane</keyword>
<feature type="non-terminal residue" evidence="2">
    <location>
        <position position="98"/>
    </location>
</feature>
<sequence>MDVPSLLHTAPGLGLPTLRSLPIPIIMLLFLANGREKDKKTQLYTISLSGGEAQLVADMENGVGNPEWSPDGKQILFTSRTWMDKKPETDVKHIKHIR</sequence>
<evidence type="ECO:0008006" key="3">
    <source>
        <dbReference type="Google" id="ProtNLM"/>
    </source>
</evidence>
<dbReference type="Gene3D" id="2.120.10.30">
    <property type="entry name" value="TolB, C-terminal domain"/>
    <property type="match status" value="1"/>
</dbReference>
<name>X1TX97_9ZZZZ</name>